<gene>
    <name evidence="4" type="ORF">GIY23_00710</name>
</gene>
<dbReference type="GO" id="GO:0004521">
    <property type="term" value="F:RNA endonuclease activity"/>
    <property type="evidence" value="ECO:0007669"/>
    <property type="project" value="TreeGrafter"/>
</dbReference>
<dbReference type="Pfam" id="PF02452">
    <property type="entry name" value="PemK_toxin"/>
    <property type="match status" value="1"/>
</dbReference>
<keyword evidence="3" id="KW-0255">Endonuclease</keyword>
<keyword evidence="3" id="KW-0540">Nuclease</keyword>
<dbReference type="EMBL" id="CP045929">
    <property type="protein sequence ID" value="QGK68283.1"/>
    <property type="molecule type" value="Genomic_DNA"/>
</dbReference>
<reference evidence="5" key="1">
    <citation type="submission" date="2019-11" db="EMBL/GenBank/DDBJ databases">
        <title>The complete genome sequence of Saccharopolyspora sp. E2A.</title>
        <authorList>
            <person name="Zhang G."/>
        </authorList>
    </citation>
    <scope>NUCLEOTIDE SEQUENCE [LARGE SCALE GENOMIC DNA]</scope>
    <source>
        <strain evidence="5">E2A</strain>
    </source>
</reference>
<dbReference type="Gene3D" id="2.30.30.110">
    <property type="match status" value="1"/>
</dbReference>
<evidence type="ECO:0000256" key="1">
    <source>
        <dbReference type="ARBA" id="ARBA00007521"/>
    </source>
</evidence>
<comment type="similarity">
    <text evidence="1 3">Belongs to the PemK/MazF family.</text>
</comment>
<proteinExistence type="inferred from homology"/>
<dbReference type="GO" id="GO:0016075">
    <property type="term" value="P:rRNA catabolic process"/>
    <property type="evidence" value="ECO:0007669"/>
    <property type="project" value="TreeGrafter"/>
</dbReference>
<name>A0A5Q3Q1S2_9PSEU</name>
<accession>A0A5Q3Q1S2</accession>
<dbReference type="PANTHER" id="PTHR33988">
    <property type="entry name" value="ENDORIBONUCLEASE MAZF-RELATED"/>
    <property type="match status" value="1"/>
</dbReference>
<evidence type="ECO:0000256" key="3">
    <source>
        <dbReference type="PIRNR" id="PIRNR033490"/>
    </source>
</evidence>
<organism evidence="4 5">
    <name type="scientific">Allosaccharopolyspora coralli</name>
    <dbReference type="NCBI Taxonomy" id="2665642"/>
    <lineage>
        <taxon>Bacteria</taxon>
        <taxon>Bacillati</taxon>
        <taxon>Actinomycetota</taxon>
        <taxon>Actinomycetes</taxon>
        <taxon>Pseudonocardiales</taxon>
        <taxon>Pseudonocardiaceae</taxon>
        <taxon>Allosaccharopolyspora</taxon>
    </lineage>
</organism>
<dbReference type="InterPro" id="IPR003477">
    <property type="entry name" value="PemK-like"/>
</dbReference>
<evidence type="ECO:0000313" key="5">
    <source>
        <dbReference type="Proteomes" id="UP000371041"/>
    </source>
</evidence>
<dbReference type="KEGG" id="sace:GIY23_00710"/>
<sequence length="110" mass="12422">MAQRGEIWLVDFGEPIGHEQGYRPALIISADQLNRSRAELIIVLPVTSTRRRLPSHIEIEPDESGLNHTTYAKAEDIKSVSTRRLVRRLGSAPIDRVHRAEHALRLLLGL</sequence>
<dbReference type="GO" id="GO:0016787">
    <property type="term" value="F:hydrolase activity"/>
    <property type="evidence" value="ECO:0007669"/>
    <property type="project" value="UniProtKB-KW"/>
</dbReference>
<evidence type="ECO:0000256" key="2">
    <source>
        <dbReference type="ARBA" id="ARBA00022649"/>
    </source>
</evidence>
<dbReference type="SUPFAM" id="SSF50118">
    <property type="entry name" value="Cell growth inhibitor/plasmid maintenance toxic component"/>
    <property type="match status" value="1"/>
</dbReference>
<dbReference type="EC" id="3.1.-.-" evidence="3"/>
<comment type="function">
    <text evidence="3">Toxic component of a type II toxin-antitoxin (TA) system.</text>
</comment>
<dbReference type="PIRSF" id="PIRSF033490">
    <property type="entry name" value="MazF"/>
    <property type="match status" value="1"/>
</dbReference>
<dbReference type="InterPro" id="IPR011067">
    <property type="entry name" value="Plasmid_toxin/cell-grow_inhib"/>
</dbReference>
<keyword evidence="5" id="KW-1185">Reference proteome</keyword>
<dbReference type="RefSeq" id="WP_154074892.1">
    <property type="nucleotide sequence ID" value="NZ_CP045929.1"/>
</dbReference>
<keyword evidence="3" id="KW-0378">Hydrolase</keyword>
<dbReference type="GO" id="GO:0003677">
    <property type="term" value="F:DNA binding"/>
    <property type="evidence" value="ECO:0007669"/>
    <property type="project" value="InterPro"/>
</dbReference>
<evidence type="ECO:0000313" key="4">
    <source>
        <dbReference type="EMBL" id="QGK68283.1"/>
    </source>
</evidence>
<dbReference type="AlphaFoldDB" id="A0A5Q3Q1S2"/>
<dbReference type="Proteomes" id="UP000371041">
    <property type="component" value="Chromosome"/>
</dbReference>
<protein>
    <recommendedName>
        <fullName evidence="3">mRNA interferase</fullName>
        <ecNumber evidence="3">3.1.-.-</ecNumber>
    </recommendedName>
</protein>
<dbReference type="PANTHER" id="PTHR33988:SF1">
    <property type="entry name" value="ENDORIBONUCLEASE MAZF7-RELATED"/>
    <property type="match status" value="1"/>
</dbReference>
<keyword evidence="2" id="KW-1277">Toxin-antitoxin system</keyword>
<dbReference type="GO" id="GO:0006402">
    <property type="term" value="P:mRNA catabolic process"/>
    <property type="evidence" value="ECO:0007669"/>
    <property type="project" value="TreeGrafter"/>
</dbReference>